<evidence type="ECO:0000256" key="1">
    <source>
        <dbReference type="SAM" id="MobiDB-lite"/>
    </source>
</evidence>
<comment type="caution">
    <text evidence="2">The sequence shown here is derived from an EMBL/GenBank/DDBJ whole genome shotgun (WGS) entry which is preliminary data.</text>
</comment>
<dbReference type="EMBL" id="AJIL01000236">
    <property type="protein sequence ID" value="KNE90805.1"/>
    <property type="molecule type" value="Genomic_DNA"/>
</dbReference>
<protein>
    <submittedName>
        <fullName evidence="2">Uncharacterized protein</fullName>
    </submittedName>
</protein>
<feature type="region of interest" description="Disordered" evidence="1">
    <location>
        <begin position="23"/>
        <end position="50"/>
    </location>
</feature>
<sequence length="50" mass="5047">MTLAEYKAASISTIKKVCYPRDAKYSKGKGKGKGKGGKGGKGGNGGKVQG</sequence>
<proteinExistence type="predicted"/>
<reference evidence="3" key="1">
    <citation type="submission" date="2014-03" db="EMBL/GenBank/DDBJ databases">
        <title>The Genome Sequence of Puccinia striiformis f. sp. tritici PST-78.</title>
        <authorList>
            <consortium name="The Broad Institute Genome Sequencing Platform"/>
            <person name="Cuomo C."/>
            <person name="Hulbert S."/>
            <person name="Chen X."/>
            <person name="Walker B."/>
            <person name="Young S.K."/>
            <person name="Zeng Q."/>
            <person name="Gargeya S."/>
            <person name="Fitzgerald M."/>
            <person name="Haas B."/>
            <person name="Abouelleil A."/>
            <person name="Alvarado L."/>
            <person name="Arachchi H.M."/>
            <person name="Berlin A.M."/>
            <person name="Chapman S.B."/>
            <person name="Goldberg J."/>
            <person name="Griggs A."/>
            <person name="Gujja S."/>
            <person name="Hansen M."/>
            <person name="Howarth C."/>
            <person name="Imamovic A."/>
            <person name="Larimer J."/>
            <person name="McCowan C."/>
            <person name="Montmayeur A."/>
            <person name="Murphy C."/>
            <person name="Neiman D."/>
            <person name="Pearson M."/>
            <person name="Priest M."/>
            <person name="Roberts A."/>
            <person name="Saif S."/>
            <person name="Shea T."/>
            <person name="Sisk P."/>
            <person name="Sykes S."/>
            <person name="Wortman J."/>
            <person name="Nusbaum C."/>
            <person name="Birren B."/>
        </authorList>
    </citation>
    <scope>NUCLEOTIDE SEQUENCE [LARGE SCALE GENOMIC DNA]</scope>
    <source>
        <strain evidence="3">race PST-78</strain>
    </source>
</reference>
<organism evidence="2 3">
    <name type="scientific">Puccinia striiformis f. sp. tritici PST-78</name>
    <dbReference type="NCBI Taxonomy" id="1165861"/>
    <lineage>
        <taxon>Eukaryota</taxon>
        <taxon>Fungi</taxon>
        <taxon>Dikarya</taxon>
        <taxon>Basidiomycota</taxon>
        <taxon>Pucciniomycotina</taxon>
        <taxon>Pucciniomycetes</taxon>
        <taxon>Pucciniales</taxon>
        <taxon>Pucciniaceae</taxon>
        <taxon>Puccinia</taxon>
    </lineage>
</organism>
<evidence type="ECO:0000313" key="3">
    <source>
        <dbReference type="Proteomes" id="UP000054564"/>
    </source>
</evidence>
<dbReference type="AlphaFoldDB" id="A0A0L0UUV4"/>
<feature type="compositionally biased region" description="Gly residues" evidence="1">
    <location>
        <begin position="39"/>
        <end position="50"/>
    </location>
</feature>
<name>A0A0L0UUV4_9BASI</name>
<dbReference type="Proteomes" id="UP000054564">
    <property type="component" value="Unassembled WGS sequence"/>
</dbReference>
<keyword evidence="3" id="KW-1185">Reference proteome</keyword>
<feature type="compositionally biased region" description="Basic residues" evidence="1">
    <location>
        <begin position="26"/>
        <end position="38"/>
    </location>
</feature>
<gene>
    <name evidence="2" type="ORF">PSTG_15771</name>
</gene>
<evidence type="ECO:0000313" key="2">
    <source>
        <dbReference type="EMBL" id="KNE90805.1"/>
    </source>
</evidence>
<accession>A0A0L0UUV4</accession>